<feature type="transmembrane region" description="Helical" evidence="1">
    <location>
        <begin position="222"/>
        <end position="243"/>
    </location>
</feature>
<dbReference type="Proteomes" id="UP001322664">
    <property type="component" value="Chromosome"/>
</dbReference>
<keyword evidence="1" id="KW-1133">Transmembrane helix</keyword>
<keyword evidence="1" id="KW-0812">Transmembrane</keyword>
<protein>
    <submittedName>
        <fullName evidence="2">Uncharacterized protein</fullName>
    </submittedName>
</protein>
<proteinExistence type="predicted"/>
<gene>
    <name evidence="2" type="ORF">R6U77_16700</name>
</gene>
<keyword evidence="1" id="KW-0472">Membrane</keyword>
<evidence type="ECO:0000313" key="3">
    <source>
        <dbReference type="Proteomes" id="UP001322664"/>
    </source>
</evidence>
<accession>A0ABZ0RXH6</accession>
<feature type="transmembrane region" description="Helical" evidence="1">
    <location>
        <begin position="83"/>
        <end position="102"/>
    </location>
</feature>
<dbReference type="EMBL" id="CP137624">
    <property type="protein sequence ID" value="WPK11510.1"/>
    <property type="molecule type" value="Genomic_DNA"/>
</dbReference>
<evidence type="ECO:0000313" key="2">
    <source>
        <dbReference type="EMBL" id="WPK11510.1"/>
    </source>
</evidence>
<sequence>MRLIEAYVYEVTRRLPKKARHDIALELTSTIEDMLPINYTSEDVQIVLEKLGNPADFAANYRDEERYLIGPSLYDSYIDTIKLVLPWALVIALVVQAIQSFSLLDGEQVMLTMLLEFISFSIPGLIGVALQVLFWITITFVILERSGVKKIQHGEEWTIDALHAVQIIPDSKRISIGEIVVEAVWIVILTAGYLTAEHFIGVYQKAEGDHLLLMTPIFQQQTLLACLPLLLLAVALEIALLLYKLKQRAWTMNIAIANLIVKLITTIISIIIISHDNLINNELAPYLATIMQTAPAKIEQGISAIIFATIIIIIITACIDIYKGWHKAKEH</sequence>
<keyword evidence="3" id="KW-1185">Reference proteome</keyword>
<evidence type="ECO:0000256" key="1">
    <source>
        <dbReference type="SAM" id="Phobius"/>
    </source>
</evidence>
<reference evidence="2 3" key="1">
    <citation type="submission" date="2023-09" db="EMBL/GenBank/DDBJ databases">
        <authorList>
            <person name="Page C.A."/>
            <person name="Perez-Diaz I.M."/>
        </authorList>
    </citation>
    <scope>NUCLEOTIDE SEQUENCE [LARGE SCALE GENOMIC DNA]</scope>
    <source>
        <strain evidence="2 3">Ll15</strain>
    </source>
</reference>
<name>A0ABZ0RXH6_9BACI</name>
<feature type="transmembrane region" description="Helical" evidence="1">
    <location>
        <begin position="255"/>
        <end position="273"/>
    </location>
</feature>
<feature type="transmembrane region" description="Helical" evidence="1">
    <location>
        <begin position="179"/>
        <end position="202"/>
    </location>
</feature>
<organism evidence="2 3">
    <name type="scientific">Lysinibacillus louembei</name>
    <dbReference type="NCBI Taxonomy" id="1470088"/>
    <lineage>
        <taxon>Bacteria</taxon>
        <taxon>Bacillati</taxon>
        <taxon>Bacillota</taxon>
        <taxon>Bacilli</taxon>
        <taxon>Bacillales</taxon>
        <taxon>Bacillaceae</taxon>
        <taxon>Lysinibacillus</taxon>
    </lineage>
</organism>
<feature type="transmembrane region" description="Helical" evidence="1">
    <location>
        <begin position="122"/>
        <end position="143"/>
    </location>
</feature>
<dbReference type="RefSeq" id="WP_319836518.1">
    <property type="nucleotide sequence ID" value="NZ_CP137624.1"/>
</dbReference>
<feature type="transmembrane region" description="Helical" evidence="1">
    <location>
        <begin position="301"/>
        <end position="322"/>
    </location>
</feature>